<evidence type="ECO:0000313" key="2">
    <source>
        <dbReference type="Proteomes" id="UP000440096"/>
    </source>
</evidence>
<evidence type="ECO:0000313" key="1">
    <source>
        <dbReference type="EMBL" id="MTD55479.1"/>
    </source>
</evidence>
<evidence type="ECO:0008006" key="3">
    <source>
        <dbReference type="Google" id="ProtNLM"/>
    </source>
</evidence>
<dbReference type="SUPFAM" id="SSF50475">
    <property type="entry name" value="FMN-binding split barrel"/>
    <property type="match status" value="1"/>
</dbReference>
<dbReference type="OrthoDB" id="3576413at2"/>
<accession>A0A6N7Z350</accession>
<dbReference type="Gene3D" id="2.30.110.10">
    <property type="entry name" value="Electron Transport, Fmn-binding Protein, Chain A"/>
    <property type="match status" value="1"/>
</dbReference>
<organism evidence="1 2">
    <name type="scientific">Amycolatopsis pithecellobii</name>
    <dbReference type="NCBI Taxonomy" id="664692"/>
    <lineage>
        <taxon>Bacteria</taxon>
        <taxon>Bacillati</taxon>
        <taxon>Actinomycetota</taxon>
        <taxon>Actinomycetes</taxon>
        <taxon>Pseudonocardiales</taxon>
        <taxon>Pseudonocardiaceae</taxon>
        <taxon>Amycolatopsis</taxon>
    </lineage>
</organism>
<keyword evidence="2" id="KW-1185">Reference proteome</keyword>
<sequence>MSTIDLSGDIAVAINGAYDRGNPVVVGYTDDRGRASLSVRGSTQVHGKTQLAVWARSTTTGLAKAIEERPYVSLLFFGSNDAGPRMFLSIKGKAQVDPSQNDKVYNAMIPGEREHDPEKNGVAIIIEVGEINGFSPETGPISQSRDAA</sequence>
<protein>
    <recommendedName>
        <fullName evidence="3">Pyridoxamine 5'-phosphate oxidase putative domain-containing protein</fullName>
    </recommendedName>
</protein>
<dbReference type="InterPro" id="IPR012349">
    <property type="entry name" value="Split_barrel_FMN-bd"/>
</dbReference>
<dbReference type="RefSeq" id="WP_154757670.1">
    <property type="nucleotide sequence ID" value="NZ_WMBA01000022.1"/>
</dbReference>
<name>A0A6N7Z350_9PSEU</name>
<dbReference type="EMBL" id="WMBA01000022">
    <property type="protein sequence ID" value="MTD55479.1"/>
    <property type="molecule type" value="Genomic_DNA"/>
</dbReference>
<reference evidence="1 2" key="1">
    <citation type="submission" date="2019-11" db="EMBL/GenBank/DDBJ databases">
        <title>Draft genome of Amycolatopsis RM579.</title>
        <authorList>
            <person name="Duangmal K."/>
            <person name="Mingma R."/>
        </authorList>
    </citation>
    <scope>NUCLEOTIDE SEQUENCE [LARGE SCALE GENOMIC DNA]</scope>
    <source>
        <strain evidence="1 2">RM579</strain>
    </source>
</reference>
<gene>
    <name evidence="1" type="ORF">GKO32_16060</name>
</gene>
<dbReference type="Proteomes" id="UP000440096">
    <property type="component" value="Unassembled WGS sequence"/>
</dbReference>
<proteinExistence type="predicted"/>
<comment type="caution">
    <text evidence="1">The sequence shown here is derived from an EMBL/GenBank/DDBJ whole genome shotgun (WGS) entry which is preliminary data.</text>
</comment>
<dbReference type="AlphaFoldDB" id="A0A6N7Z350"/>